<proteinExistence type="predicted"/>
<feature type="signal peptide" evidence="2">
    <location>
        <begin position="1"/>
        <end position="22"/>
    </location>
</feature>
<feature type="region of interest" description="Disordered" evidence="1">
    <location>
        <begin position="50"/>
        <end position="140"/>
    </location>
</feature>
<evidence type="ECO:0000313" key="4">
    <source>
        <dbReference type="Proteomes" id="UP000327013"/>
    </source>
</evidence>
<organism evidence="3 4">
    <name type="scientific">Carpinus fangiana</name>
    <dbReference type="NCBI Taxonomy" id="176857"/>
    <lineage>
        <taxon>Eukaryota</taxon>
        <taxon>Viridiplantae</taxon>
        <taxon>Streptophyta</taxon>
        <taxon>Embryophyta</taxon>
        <taxon>Tracheophyta</taxon>
        <taxon>Spermatophyta</taxon>
        <taxon>Magnoliopsida</taxon>
        <taxon>eudicotyledons</taxon>
        <taxon>Gunneridae</taxon>
        <taxon>Pentapetalae</taxon>
        <taxon>rosids</taxon>
        <taxon>fabids</taxon>
        <taxon>Fagales</taxon>
        <taxon>Betulaceae</taxon>
        <taxon>Carpinus</taxon>
    </lineage>
</organism>
<keyword evidence="2" id="KW-0732">Signal</keyword>
<protein>
    <recommendedName>
        <fullName evidence="5">Organ-specific protein S2</fullName>
    </recommendedName>
</protein>
<reference evidence="3 4" key="1">
    <citation type="submission" date="2019-06" db="EMBL/GenBank/DDBJ databases">
        <title>A chromosomal-level reference genome of Carpinus fangiana (Coryloideae, Betulaceae).</title>
        <authorList>
            <person name="Yang X."/>
            <person name="Wang Z."/>
            <person name="Zhang L."/>
            <person name="Hao G."/>
            <person name="Liu J."/>
            <person name="Yang Y."/>
        </authorList>
    </citation>
    <scope>NUCLEOTIDE SEQUENCE [LARGE SCALE GENOMIC DNA]</scope>
    <source>
        <strain evidence="3">Cfa_2016G</strain>
        <tissue evidence="3">Leaf</tissue>
    </source>
</reference>
<dbReference type="EMBL" id="CM017322">
    <property type="protein sequence ID" value="KAE8008512.1"/>
    <property type="molecule type" value="Genomic_DNA"/>
</dbReference>
<dbReference type="PANTHER" id="PTHR33731">
    <property type="entry name" value="PROTEIN, PUTATIVE-RELATED"/>
    <property type="match status" value="1"/>
</dbReference>
<gene>
    <name evidence="3" type="ORF">FH972_005016</name>
</gene>
<feature type="chain" id="PRO_5024270298" description="Organ-specific protein S2" evidence="2">
    <location>
        <begin position="23"/>
        <end position="140"/>
    </location>
</feature>
<evidence type="ECO:0000256" key="1">
    <source>
        <dbReference type="SAM" id="MobiDB-lite"/>
    </source>
</evidence>
<evidence type="ECO:0008006" key="5">
    <source>
        <dbReference type="Google" id="ProtNLM"/>
    </source>
</evidence>
<feature type="compositionally biased region" description="Basic and acidic residues" evidence="1">
    <location>
        <begin position="122"/>
        <end position="140"/>
    </location>
</feature>
<feature type="compositionally biased region" description="Basic and acidic residues" evidence="1">
    <location>
        <begin position="98"/>
        <end position="109"/>
    </location>
</feature>
<dbReference type="Proteomes" id="UP000327013">
    <property type="component" value="Chromosome 2"/>
</dbReference>
<dbReference type="PANTHER" id="PTHR33731:SF2">
    <property type="entry name" value="ORGAN-SPECIFIC PROTEIN S2-LIKE"/>
    <property type="match status" value="1"/>
</dbReference>
<dbReference type="AlphaFoldDB" id="A0A5N6QRF5"/>
<dbReference type="InterPro" id="IPR024489">
    <property type="entry name" value="Organ_specific_prot"/>
</dbReference>
<sequence length="140" mass="15975">MNPRTAWLTLLSFLLLAISIESRKDPGEYWTSVMKDQPMPEAIQGLVHRDSAPSQPTKNANCDHDHPSMGTRNKNQPFAGDFEPRPNVSSYNDDDVGQEEKKFVKDFEPRPSASAYNDDDVDQKFVKDFEPRPDATVYRE</sequence>
<accession>A0A5N6QRF5</accession>
<dbReference type="Pfam" id="PF10950">
    <property type="entry name" value="Organ_specific"/>
    <property type="match status" value="1"/>
</dbReference>
<evidence type="ECO:0000313" key="3">
    <source>
        <dbReference type="EMBL" id="KAE8008512.1"/>
    </source>
</evidence>
<keyword evidence="4" id="KW-1185">Reference proteome</keyword>
<evidence type="ECO:0000256" key="2">
    <source>
        <dbReference type="SAM" id="SignalP"/>
    </source>
</evidence>
<dbReference type="OrthoDB" id="1734141at2759"/>
<name>A0A5N6QRF5_9ROSI</name>